<protein>
    <submittedName>
        <fullName evidence="3">VOC family protein</fullName>
    </submittedName>
</protein>
<evidence type="ECO:0000313" key="4">
    <source>
        <dbReference type="Proteomes" id="UP000576082"/>
    </source>
</evidence>
<reference evidence="3 4" key="1">
    <citation type="submission" date="2020-04" db="EMBL/GenBank/DDBJ databases">
        <title>Flammeovirga sp. SR4, a novel species isolated from seawater.</title>
        <authorList>
            <person name="Wang X."/>
        </authorList>
    </citation>
    <scope>NUCLEOTIDE SEQUENCE [LARGE SCALE GENOMIC DNA]</scope>
    <source>
        <strain evidence="3 4">ATCC 23126</strain>
    </source>
</reference>
<feature type="domain" description="VOC" evidence="2">
    <location>
        <begin position="6"/>
        <end position="129"/>
    </location>
</feature>
<accession>A0A7X9X9M1</accession>
<dbReference type="InterPro" id="IPR051332">
    <property type="entry name" value="Fosfomycin_Res_Enzymes"/>
</dbReference>
<comment type="caution">
    <text evidence="3">The sequence shown here is derived from an EMBL/GenBank/DDBJ whole genome shotgun (WGS) entry which is preliminary data.</text>
</comment>
<dbReference type="NCBIfam" id="NF008551">
    <property type="entry name" value="PRK11478.1"/>
    <property type="match status" value="1"/>
</dbReference>
<organism evidence="3 4">
    <name type="scientific">Flammeovirga aprica JL-4</name>
    <dbReference type="NCBI Taxonomy" id="694437"/>
    <lineage>
        <taxon>Bacteria</taxon>
        <taxon>Pseudomonadati</taxon>
        <taxon>Bacteroidota</taxon>
        <taxon>Cytophagia</taxon>
        <taxon>Cytophagales</taxon>
        <taxon>Flammeovirgaceae</taxon>
        <taxon>Flammeovirga</taxon>
    </lineage>
</organism>
<dbReference type="PANTHER" id="PTHR36113">
    <property type="entry name" value="LYASE, PUTATIVE-RELATED-RELATED"/>
    <property type="match status" value="1"/>
</dbReference>
<dbReference type="InterPro" id="IPR037478">
    <property type="entry name" value="YwkD-like_dom"/>
</dbReference>
<proteinExistence type="predicted"/>
<dbReference type="GO" id="GO:0046872">
    <property type="term" value="F:metal ion binding"/>
    <property type="evidence" value="ECO:0007669"/>
    <property type="project" value="UniProtKB-KW"/>
</dbReference>
<dbReference type="SUPFAM" id="SSF54593">
    <property type="entry name" value="Glyoxalase/Bleomycin resistance protein/Dihydroxybiphenyl dioxygenase"/>
    <property type="match status" value="1"/>
</dbReference>
<dbReference type="InterPro" id="IPR037523">
    <property type="entry name" value="VOC_core"/>
</dbReference>
<dbReference type="PANTHER" id="PTHR36113:SF6">
    <property type="entry name" value="FOSFOMYCIN RESISTANCE PROTEIN FOSX"/>
    <property type="match status" value="1"/>
</dbReference>
<dbReference type="PROSITE" id="PS51819">
    <property type="entry name" value="VOC"/>
    <property type="match status" value="1"/>
</dbReference>
<name>A0A7X9X9M1_9BACT</name>
<evidence type="ECO:0000256" key="1">
    <source>
        <dbReference type="ARBA" id="ARBA00022723"/>
    </source>
</evidence>
<keyword evidence="1" id="KW-0479">Metal-binding</keyword>
<evidence type="ECO:0000259" key="2">
    <source>
        <dbReference type="PROSITE" id="PS51819"/>
    </source>
</evidence>
<sequence>MLKLNKLHHIAIICSDYPKSKKFYTEIMGFEILQEVYREERDSWKLDLSFNGQYLIELFSFPNNPPRVSWPEARGLRHIAFEVDSIEDSIIFLKENEVPVGDIMIDPHTGKKFCFFDDPDELPIELYEK</sequence>
<dbReference type="AlphaFoldDB" id="A0A7X9X9M1"/>
<dbReference type="CDD" id="cd08352">
    <property type="entry name" value="VOC_Bs_YwkD_like"/>
    <property type="match status" value="1"/>
</dbReference>
<dbReference type="InterPro" id="IPR029068">
    <property type="entry name" value="Glyas_Bleomycin-R_OHBP_Dase"/>
</dbReference>
<dbReference type="Proteomes" id="UP000576082">
    <property type="component" value="Unassembled WGS sequence"/>
</dbReference>
<dbReference type="Gene3D" id="3.10.180.10">
    <property type="entry name" value="2,3-Dihydroxybiphenyl 1,2-Dioxygenase, domain 1"/>
    <property type="match status" value="1"/>
</dbReference>
<dbReference type="InterPro" id="IPR004360">
    <property type="entry name" value="Glyas_Fos-R_dOase_dom"/>
</dbReference>
<evidence type="ECO:0000313" key="3">
    <source>
        <dbReference type="EMBL" id="NME68921.1"/>
    </source>
</evidence>
<gene>
    <name evidence="3" type="ORF">HHU12_13190</name>
</gene>
<dbReference type="EMBL" id="JABANE010000031">
    <property type="protein sequence ID" value="NME68921.1"/>
    <property type="molecule type" value="Genomic_DNA"/>
</dbReference>
<keyword evidence="4" id="KW-1185">Reference proteome</keyword>
<dbReference type="Pfam" id="PF00903">
    <property type="entry name" value="Glyoxalase"/>
    <property type="match status" value="1"/>
</dbReference>
<dbReference type="RefSeq" id="WP_169657212.1">
    <property type="nucleotide sequence ID" value="NZ_JABANE010000031.1"/>
</dbReference>